<name>A0A5B8MJ07_9CHLO</name>
<proteinExistence type="predicted"/>
<organism evidence="2 3">
    <name type="scientific">Chloropicon primus</name>
    <dbReference type="NCBI Taxonomy" id="1764295"/>
    <lineage>
        <taxon>Eukaryota</taxon>
        <taxon>Viridiplantae</taxon>
        <taxon>Chlorophyta</taxon>
        <taxon>Chloropicophyceae</taxon>
        <taxon>Chloropicales</taxon>
        <taxon>Chloropicaceae</taxon>
        <taxon>Chloropicon</taxon>
    </lineage>
</organism>
<dbReference type="GO" id="GO:0005643">
    <property type="term" value="C:nuclear pore"/>
    <property type="evidence" value="ECO:0007669"/>
    <property type="project" value="TreeGrafter"/>
</dbReference>
<evidence type="ECO:0000313" key="2">
    <source>
        <dbReference type="EMBL" id="QDZ19332.1"/>
    </source>
</evidence>
<keyword evidence="3" id="KW-1185">Reference proteome</keyword>
<dbReference type="PANTHER" id="PTHR14494:SF0">
    <property type="entry name" value="ALADIN"/>
    <property type="match status" value="1"/>
</dbReference>
<feature type="compositionally biased region" description="Basic and acidic residues" evidence="1">
    <location>
        <begin position="14"/>
        <end position="23"/>
    </location>
</feature>
<dbReference type="SUPFAM" id="SSF69322">
    <property type="entry name" value="Tricorn protease domain 2"/>
    <property type="match status" value="1"/>
</dbReference>
<accession>A0A5B8MJ07</accession>
<gene>
    <name evidence="2" type="ORF">A3770_02p18500</name>
</gene>
<dbReference type="STRING" id="1764295.A0A5B8MJ07"/>
<dbReference type="Pfam" id="PF00400">
    <property type="entry name" value="WD40"/>
    <property type="match status" value="1"/>
</dbReference>
<dbReference type="InterPro" id="IPR045139">
    <property type="entry name" value="Aladin"/>
</dbReference>
<sequence>MGKEMGCVTIPVGESERDLDPSHEGGLYLSIKGREDGGGGDTTTTTTTTKRKRSERGEGGAGIRGAAVHSEHGEIALLDEADQVRIYGESYGRHWVFRLKSDWQKENAKQRDQQLSVWLQALRAKLVRPEDCAQAIVGTSLDGSGIYAVVSLHRPTSYKSFRGLLCAATGVGGDPKAKASVALEIRQESEKGLRAMAGLVEASTQSTFSLGLEAAGPLSAVSDRRKQKADGFKDVEISRAGSLAETAVLTSDIQYKATEVSWRPAGGRCLAVGCNRGVCLWHIKTDMQQNSRTRHPLGYLDSSTEMIFLQCHGQVRSMSWSPCGRLLVVSVNKPSAPLLVWDVSLAVNTKLSSGLNKGVAHFLKWSPCGDYLLVATESGSFFIWETHNWTFQQWSFKHRMKDAVWITDHNVVLASFEGLETLQQIRLSQSAPSLNIHLMQLSLPGVSGVMDPSLVSKRPITSMCWDAVNDNLVVNSKSGGSEGEGNEKANTKLFPSSKIIGSDKLFGRSMSGPGLLSWNAKESKLAATMTVSDSKVPTVAIYSIRLVPVVSATLQALVELD</sequence>
<dbReference type="PANTHER" id="PTHR14494">
    <property type="entry name" value="ALADIN/ADRACALIN/AAAS"/>
    <property type="match status" value="1"/>
</dbReference>
<reference evidence="2 3" key="1">
    <citation type="submission" date="2018-07" db="EMBL/GenBank/DDBJ databases">
        <title>The complete nuclear genome of the prasinophyte Chloropicon primus (CCMP1205).</title>
        <authorList>
            <person name="Pombert J.-F."/>
            <person name="Otis C."/>
            <person name="Turmel M."/>
            <person name="Lemieux C."/>
        </authorList>
    </citation>
    <scope>NUCLEOTIDE SEQUENCE [LARGE SCALE GENOMIC DNA]</scope>
    <source>
        <strain evidence="2 3">CCMP1205</strain>
    </source>
</reference>
<dbReference type="OrthoDB" id="512984at2759"/>
<dbReference type="Gene3D" id="2.130.10.10">
    <property type="entry name" value="YVTN repeat-like/Quinoprotein amine dehydrogenase"/>
    <property type="match status" value="1"/>
</dbReference>
<dbReference type="Proteomes" id="UP000316726">
    <property type="component" value="Chromosome 2"/>
</dbReference>
<dbReference type="EMBL" id="CP031035">
    <property type="protein sequence ID" value="QDZ19332.1"/>
    <property type="molecule type" value="Genomic_DNA"/>
</dbReference>
<dbReference type="InterPro" id="IPR015943">
    <property type="entry name" value="WD40/YVTN_repeat-like_dom_sf"/>
</dbReference>
<evidence type="ECO:0000256" key="1">
    <source>
        <dbReference type="SAM" id="MobiDB-lite"/>
    </source>
</evidence>
<evidence type="ECO:0008006" key="4">
    <source>
        <dbReference type="Google" id="ProtNLM"/>
    </source>
</evidence>
<dbReference type="GO" id="GO:0006913">
    <property type="term" value="P:nucleocytoplasmic transport"/>
    <property type="evidence" value="ECO:0007669"/>
    <property type="project" value="TreeGrafter"/>
</dbReference>
<dbReference type="InterPro" id="IPR001680">
    <property type="entry name" value="WD40_rpt"/>
</dbReference>
<feature type="region of interest" description="Disordered" evidence="1">
    <location>
        <begin position="1"/>
        <end position="63"/>
    </location>
</feature>
<evidence type="ECO:0000313" key="3">
    <source>
        <dbReference type="Proteomes" id="UP000316726"/>
    </source>
</evidence>
<dbReference type="AlphaFoldDB" id="A0A5B8MJ07"/>
<protein>
    <recommendedName>
        <fullName evidence="4">WD40 repeat domain-containing protein</fullName>
    </recommendedName>
</protein>
<dbReference type="SMART" id="SM00320">
    <property type="entry name" value="WD40"/>
    <property type="match status" value="3"/>
</dbReference>